<accession>A0A918W7F1</accession>
<dbReference type="Proteomes" id="UP000646426">
    <property type="component" value="Unassembled WGS sequence"/>
</dbReference>
<evidence type="ECO:0000313" key="1">
    <source>
        <dbReference type="EMBL" id="GHA73757.1"/>
    </source>
</evidence>
<comment type="caution">
    <text evidence="1">The sequence shown here is derived from an EMBL/GenBank/DDBJ whole genome shotgun (WGS) entry which is preliminary data.</text>
</comment>
<dbReference type="AlphaFoldDB" id="A0A918W7F1"/>
<dbReference type="EMBL" id="BMYD01000001">
    <property type="protein sequence ID" value="GHA73757.1"/>
    <property type="molecule type" value="Genomic_DNA"/>
</dbReference>
<reference evidence="1" key="2">
    <citation type="submission" date="2020-09" db="EMBL/GenBank/DDBJ databases">
        <authorList>
            <person name="Sun Q."/>
            <person name="Kim S."/>
        </authorList>
    </citation>
    <scope>NUCLEOTIDE SEQUENCE</scope>
    <source>
        <strain evidence="1">KCTC 23077</strain>
    </source>
</reference>
<sequence>MQEQIGARVRLDRLIAEATIRFKKTVRTGIARVDHAVDSAKTGYARQGIDHRIDCSRAAGRERSRVT</sequence>
<proteinExistence type="predicted"/>
<reference evidence="1" key="1">
    <citation type="journal article" date="2014" name="Int. J. Syst. Evol. Microbiol.">
        <title>Complete genome sequence of Corynebacterium casei LMG S-19264T (=DSM 44701T), isolated from a smear-ripened cheese.</title>
        <authorList>
            <consortium name="US DOE Joint Genome Institute (JGI-PGF)"/>
            <person name="Walter F."/>
            <person name="Albersmeier A."/>
            <person name="Kalinowski J."/>
            <person name="Ruckert C."/>
        </authorList>
    </citation>
    <scope>NUCLEOTIDE SEQUENCE</scope>
    <source>
        <strain evidence="1">KCTC 23077</strain>
    </source>
</reference>
<gene>
    <name evidence="1" type="ORF">GCM10007067_08250</name>
</gene>
<protein>
    <submittedName>
        <fullName evidence="1">Uncharacterized protein</fullName>
    </submittedName>
</protein>
<name>A0A918W7F1_9GAMM</name>
<evidence type="ECO:0000313" key="2">
    <source>
        <dbReference type="Proteomes" id="UP000646426"/>
    </source>
</evidence>
<organism evidence="1 2">
    <name type="scientific">Cognatilysobacter bugurensis</name>
    <dbReference type="NCBI Taxonomy" id="543356"/>
    <lineage>
        <taxon>Bacteria</taxon>
        <taxon>Pseudomonadati</taxon>
        <taxon>Pseudomonadota</taxon>
        <taxon>Gammaproteobacteria</taxon>
        <taxon>Lysobacterales</taxon>
        <taxon>Lysobacteraceae</taxon>
        <taxon>Cognatilysobacter</taxon>
    </lineage>
</organism>
<keyword evidence="2" id="KW-1185">Reference proteome</keyword>